<dbReference type="RefSeq" id="WP_192957909.1">
    <property type="nucleotide sequence ID" value="NZ_LR721753.1"/>
</dbReference>
<proteinExistence type="predicted"/>
<dbReference type="InterPro" id="IPR036249">
    <property type="entry name" value="Thioredoxin-like_sf"/>
</dbReference>
<accession>A0A5Q4ZYU1</accession>
<keyword evidence="1" id="KW-0472">Membrane</keyword>
<dbReference type="EMBL" id="LR721753">
    <property type="protein sequence ID" value="VVV07027.1"/>
    <property type="molecule type" value="Genomic_DNA"/>
</dbReference>
<keyword evidence="1" id="KW-1133">Transmembrane helix</keyword>
<dbReference type="SUPFAM" id="SSF52833">
    <property type="entry name" value="Thioredoxin-like"/>
    <property type="match status" value="1"/>
</dbReference>
<reference evidence="2" key="1">
    <citation type="submission" date="2019-09" db="EMBL/GenBank/DDBJ databases">
        <authorList>
            <person name="Hjerde E."/>
        </authorList>
    </citation>
    <scope>NUCLEOTIDE SEQUENCE [LARGE SCALE GENOMIC DNA]</scope>
    <source>
        <strain evidence="2">06/09/160</strain>
        <plasmid evidence="2">pAWOD_2</plasmid>
    </source>
</reference>
<protein>
    <submittedName>
        <fullName evidence="2">Thiol:disulfide interchange protein DsbC</fullName>
    </submittedName>
</protein>
<dbReference type="PANTHER" id="PTHR35272:SF3">
    <property type="entry name" value="THIOL:DISULFIDE INTERCHANGE PROTEIN DSBC"/>
    <property type="match status" value="1"/>
</dbReference>
<keyword evidence="1" id="KW-0812">Transmembrane</keyword>
<keyword evidence="2" id="KW-0614">Plasmid</keyword>
<geneLocation type="plasmid" evidence="2">
    <name>pAWOD_2</name>
</geneLocation>
<dbReference type="InterPro" id="IPR051470">
    <property type="entry name" value="Thiol:disulfide_interchange"/>
</dbReference>
<name>A0A5Q4ZYU1_9GAMM</name>
<evidence type="ECO:0000256" key="1">
    <source>
        <dbReference type="SAM" id="Phobius"/>
    </source>
</evidence>
<organism evidence="2">
    <name type="scientific">Aliivibrio wodanis</name>
    <dbReference type="NCBI Taxonomy" id="80852"/>
    <lineage>
        <taxon>Bacteria</taxon>
        <taxon>Pseudomonadati</taxon>
        <taxon>Pseudomonadota</taxon>
        <taxon>Gammaproteobacteria</taxon>
        <taxon>Vibrionales</taxon>
        <taxon>Vibrionaceae</taxon>
        <taxon>Aliivibrio</taxon>
    </lineage>
</organism>
<evidence type="ECO:0000313" key="2">
    <source>
        <dbReference type="EMBL" id="VVV07027.1"/>
    </source>
</evidence>
<dbReference type="PANTHER" id="PTHR35272">
    <property type="entry name" value="THIOL:DISULFIDE INTERCHANGE PROTEIN DSBC-RELATED"/>
    <property type="match status" value="1"/>
</dbReference>
<dbReference type="AlphaFoldDB" id="A0A5Q4ZYU1"/>
<sequence>MDEQKETVQVNSKLSKPLVIVSVLGFIAFIYVIVNTFYGLKADQSSGALPVPVKAINADPFIASDAFDLLEAKEDVVLTPLSIGELESKLTSQFQRHVFLKNIKGAPLYLAVIGDDMFFVDSTGTYMLDGRLLDIDNNLILSDLIQEEINSASRHLSALRSARLDGVSSFLDGKNHNRIVKSYEYKEPSSQKASVSKTHALPVATNPKEISHKSNKAAMNSITVDTDTRASSMSNNSKFTELPMGLDQQLNIAPDLLNMASSLSLSDTAFEDKCLTVSLGANSYAEMYHLYQSMKSKSVMKKCGEVYASKLIPQLDDKDLIVYEAPNAKRSITIISDFTCPYCRKLHDETQKYLDAGVTVRVFPYGRASYMNNGELTAVGKNNSLAQCQLPSKKGELFDTLLSNPTLYKSKVLSGNGVSLPSEKCQQVSFIYKVIGDILTSRETPIIINDEGNVARGYFPASSLLSKWGML</sequence>
<feature type="transmembrane region" description="Helical" evidence="1">
    <location>
        <begin position="18"/>
        <end position="40"/>
    </location>
</feature>
<dbReference type="Gene3D" id="3.40.30.10">
    <property type="entry name" value="Glutaredoxin"/>
    <property type="match status" value="1"/>
</dbReference>
<gene>
    <name evidence="2" type="primary">dsbC_2</name>
    <name evidence="2" type="ORF">AW0309160_04521</name>
</gene>